<evidence type="ECO:0000313" key="6">
    <source>
        <dbReference type="EMBL" id="PNS43813.1"/>
    </source>
</evidence>
<dbReference type="GO" id="GO:0006310">
    <property type="term" value="P:DNA recombination"/>
    <property type="evidence" value="ECO:0007669"/>
    <property type="project" value="TreeGrafter"/>
</dbReference>
<keyword evidence="1" id="KW-0547">Nucleotide-binding</keyword>
<evidence type="ECO:0000256" key="4">
    <source>
        <dbReference type="SAM" id="MobiDB-lite"/>
    </source>
</evidence>
<dbReference type="Proteomes" id="UP000236146">
    <property type="component" value="Unassembled WGS sequence"/>
</dbReference>
<dbReference type="GO" id="GO:0043138">
    <property type="term" value="F:3'-5' DNA helicase activity"/>
    <property type="evidence" value="ECO:0007669"/>
    <property type="project" value="TreeGrafter"/>
</dbReference>
<organism evidence="6 7">
    <name type="scientific">Gardnerella vaginalis</name>
    <dbReference type="NCBI Taxonomy" id="2702"/>
    <lineage>
        <taxon>Bacteria</taxon>
        <taxon>Bacillati</taxon>
        <taxon>Actinomycetota</taxon>
        <taxon>Actinomycetes</taxon>
        <taxon>Bifidobacteriales</taxon>
        <taxon>Bifidobacteriaceae</taxon>
        <taxon>Gardnerella</taxon>
    </lineage>
</organism>
<accession>A0A2K1SWB7</accession>
<proteinExistence type="predicted"/>
<dbReference type="EMBL" id="MNLH01000001">
    <property type="protein sequence ID" value="PNS43813.1"/>
    <property type="molecule type" value="Genomic_DNA"/>
</dbReference>
<name>A0A2K1SWB7_GARVA</name>
<dbReference type="Gene3D" id="3.40.1440.60">
    <property type="entry name" value="PriA, 3(prime) DNA-binding domain"/>
    <property type="match status" value="1"/>
</dbReference>
<keyword evidence="3" id="KW-0238">DNA-binding</keyword>
<sequence length="905" mass="100647">MLQQPELEGLAHKRRRRKNSSANVPAASCAVAHVMLDVQAPHLGHTFDYLIPEKYDEIAQPGSLIRVRFGSRRVNGIIWSRSDDSHTTRDSLRFIERVLSHKVLLSKSMRSDIVSIANAYGGTPANIIRLAVPPRIASVEEYAYSPSRAQKARITNLHQKILPELFTRQSSYDLKVEYDGSERVAFTTDERMMSSYSRAFSLKEALSNVIYPYSYLKNSYKYDENDVNHARSFVIDALPGSQRWAQDLAWIIVTAINSGRQVAVVLPTLREINDVMRALMSCGLQPYKQMKNGEFVGDVVRLSAADAPADRYRSWIAVSQGIVPCVLGTRAAMYAPVEGDALFVIVEDAAYQQADGMQPYAQARGVMRLRAKNHGGIFISMSFARSMTSHYEIDSNNYLNTYNHEDLSKDFSKDSTKDSGNNFSDNFSKDFSEDSYEESDKNPSKNYDKTCNLVTGKSELITPFNSVRVAACGWVRWLNRESLAKIGDDSAGLRVPDTAKKIIKDALKAGYPVLLSIPEDGTTQSAACVKCHHQARCRRCTGPIDLSINGSLSRCAWCGASTVNWSCTYCSCKVFRAIRVGAAGTVKQLSMLFPGTKMIVSSPHSKNGIVSWINEEPMIVVATPGAEPRVKRSYKQNDIEASLDDDFENDFKRAAGDDSSNDFNDSNLIYGSSENTSSELNNALDYKQNGKIPENSKNNINAYDSIISKSESYTGEYRVVAFLDAWASLYTTSLDGNYDVLSSWMRASSACAPKSRGGCVMILGESDSSIVDSLTTWDSSILATRELSQRKSAGLPPTVCAACVWGNREDVMRVLNSNNFNLPTICVNNIKISPLLGVVPMHNSVTEKNLHFNELHDRVKAVVRVPLEFRNELVKKLRKQLAEHSAFNYKGELHFSLDPKDLLAY</sequence>
<protein>
    <submittedName>
        <fullName evidence="6">Primosome assembly protein PriA</fullName>
    </submittedName>
</protein>
<evidence type="ECO:0000256" key="3">
    <source>
        <dbReference type="ARBA" id="ARBA00023125"/>
    </source>
</evidence>
<dbReference type="GO" id="GO:0006270">
    <property type="term" value="P:DNA replication initiation"/>
    <property type="evidence" value="ECO:0007669"/>
    <property type="project" value="TreeGrafter"/>
</dbReference>
<feature type="region of interest" description="Disordered" evidence="4">
    <location>
        <begin position="1"/>
        <end position="22"/>
    </location>
</feature>
<dbReference type="PANTHER" id="PTHR30580:SF0">
    <property type="entry name" value="PRIMOSOMAL PROTEIN N"/>
    <property type="match status" value="1"/>
</dbReference>
<evidence type="ECO:0000313" key="7">
    <source>
        <dbReference type="Proteomes" id="UP000236146"/>
    </source>
</evidence>
<dbReference type="RefSeq" id="WP_103084194.1">
    <property type="nucleotide sequence ID" value="NZ_JBLLPO010000002.1"/>
</dbReference>
<dbReference type="GO" id="GO:0005524">
    <property type="term" value="F:ATP binding"/>
    <property type="evidence" value="ECO:0007669"/>
    <property type="project" value="UniProtKB-KW"/>
</dbReference>
<dbReference type="Gene3D" id="3.40.50.300">
    <property type="entry name" value="P-loop containing nucleotide triphosphate hydrolases"/>
    <property type="match status" value="1"/>
</dbReference>
<dbReference type="PANTHER" id="PTHR30580">
    <property type="entry name" value="PRIMOSOMAL PROTEIN N"/>
    <property type="match status" value="1"/>
</dbReference>
<dbReference type="AlphaFoldDB" id="A0A2K1SWB7"/>
<dbReference type="InterPro" id="IPR041222">
    <property type="entry name" value="PriA_3primeBD"/>
</dbReference>
<dbReference type="GO" id="GO:0006302">
    <property type="term" value="P:double-strand break repair"/>
    <property type="evidence" value="ECO:0007669"/>
    <property type="project" value="TreeGrafter"/>
</dbReference>
<evidence type="ECO:0000256" key="2">
    <source>
        <dbReference type="ARBA" id="ARBA00022840"/>
    </source>
</evidence>
<dbReference type="InterPro" id="IPR027417">
    <property type="entry name" value="P-loop_NTPase"/>
</dbReference>
<gene>
    <name evidence="6" type="ORF">BFS05_00905</name>
</gene>
<dbReference type="OrthoDB" id="3177118at2"/>
<reference evidence="6 7" key="1">
    <citation type="submission" date="2016-10" db="EMBL/GenBank/DDBJ databases">
        <authorList>
            <person name="Varghese N."/>
        </authorList>
    </citation>
    <scope>NUCLEOTIDE SEQUENCE [LARGE SCALE GENOMIC DNA]</scope>
    <source>
        <strain evidence="6 7">KA00225</strain>
    </source>
</reference>
<dbReference type="InterPro" id="IPR042115">
    <property type="entry name" value="PriA_3primeBD_sf"/>
</dbReference>
<feature type="domain" description="Primosomal protein N' 3' DNA-binding" evidence="5">
    <location>
        <begin position="34"/>
        <end position="133"/>
    </location>
</feature>
<evidence type="ECO:0000256" key="1">
    <source>
        <dbReference type="ARBA" id="ARBA00022741"/>
    </source>
</evidence>
<dbReference type="GO" id="GO:0003677">
    <property type="term" value="F:DNA binding"/>
    <property type="evidence" value="ECO:0007669"/>
    <property type="project" value="UniProtKB-KW"/>
</dbReference>
<dbReference type="Pfam" id="PF17764">
    <property type="entry name" value="PriA_3primeBD"/>
    <property type="match status" value="1"/>
</dbReference>
<evidence type="ECO:0000259" key="5">
    <source>
        <dbReference type="Pfam" id="PF17764"/>
    </source>
</evidence>
<comment type="caution">
    <text evidence="6">The sequence shown here is derived from an EMBL/GenBank/DDBJ whole genome shotgun (WGS) entry which is preliminary data.</text>
</comment>
<keyword evidence="2" id="KW-0067">ATP-binding</keyword>